<evidence type="ECO:0000313" key="2">
    <source>
        <dbReference type="EMBL" id="KAK8986595.1"/>
    </source>
</evidence>
<feature type="compositionally biased region" description="Polar residues" evidence="1">
    <location>
        <begin position="37"/>
        <end position="46"/>
    </location>
</feature>
<feature type="compositionally biased region" description="Polar residues" evidence="1">
    <location>
        <begin position="79"/>
        <end position="88"/>
    </location>
</feature>
<dbReference type="EMBL" id="JBBPBN010000063">
    <property type="protein sequence ID" value="KAK8986595.1"/>
    <property type="molecule type" value="Genomic_DNA"/>
</dbReference>
<gene>
    <name evidence="2" type="ORF">V6N11_010151</name>
</gene>
<feature type="region of interest" description="Disordered" evidence="1">
    <location>
        <begin position="1"/>
        <end position="135"/>
    </location>
</feature>
<reference evidence="2 3" key="1">
    <citation type="journal article" date="2024" name="G3 (Bethesda)">
        <title>Genome assembly of Hibiscus sabdariffa L. provides insights into metabolisms of medicinal natural products.</title>
        <authorList>
            <person name="Kim T."/>
        </authorList>
    </citation>
    <scope>NUCLEOTIDE SEQUENCE [LARGE SCALE GENOMIC DNA]</scope>
    <source>
        <strain evidence="2">TK-2024</strain>
        <tissue evidence="2">Old leaves</tissue>
    </source>
</reference>
<sequence>MASVSSSDLLRMPNSDEIDTSVEAGVNNSHGPADVNVLSSASTLEQSGPVALTTGPSALFGQTSTGNSQTGGGRPMSSPLYTQLSTQYVAPLPQHPAMMQSSPTRAAQLHIATPEARLRAEAPRALAQGPTLMGP</sequence>
<evidence type="ECO:0000256" key="1">
    <source>
        <dbReference type="SAM" id="MobiDB-lite"/>
    </source>
</evidence>
<evidence type="ECO:0000313" key="3">
    <source>
        <dbReference type="Proteomes" id="UP001396334"/>
    </source>
</evidence>
<dbReference type="Proteomes" id="UP001396334">
    <property type="component" value="Unassembled WGS sequence"/>
</dbReference>
<protein>
    <submittedName>
        <fullName evidence="2">Uncharacterized protein</fullName>
    </submittedName>
</protein>
<comment type="caution">
    <text evidence="2">The sequence shown here is derived from an EMBL/GenBank/DDBJ whole genome shotgun (WGS) entry which is preliminary data.</text>
</comment>
<proteinExistence type="predicted"/>
<keyword evidence="3" id="KW-1185">Reference proteome</keyword>
<accession>A0ABR2PEJ9</accession>
<organism evidence="2 3">
    <name type="scientific">Hibiscus sabdariffa</name>
    <name type="common">roselle</name>
    <dbReference type="NCBI Taxonomy" id="183260"/>
    <lineage>
        <taxon>Eukaryota</taxon>
        <taxon>Viridiplantae</taxon>
        <taxon>Streptophyta</taxon>
        <taxon>Embryophyta</taxon>
        <taxon>Tracheophyta</taxon>
        <taxon>Spermatophyta</taxon>
        <taxon>Magnoliopsida</taxon>
        <taxon>eudicotyledons</taxon>
        <taxon>Gunneridae</taxon>
        <taxon>Pentapetalae</taxon>
        <taxon>rosids</taxon>
        <taxon>malvids</taxon>
        <taxon>Malvales</taxon>
        <taxon>Malvaceae</taxon>
        <taxon>Malvoideae</taxon>
        <taxon>Hibiscus</taxon>
    </lineage>
</organism>
<name>A0ABR2PEJ9_9ROSI</name>